<gene>
    <name evidence="3" type="ORF">CJ030_MR5G005966</name>
</gene>
<organism evidence="3 4">
    <name type="scientific">Morella rubra</name>
    <name type="common">Chinese bayberry</name>
    <dbReference type="NCBI Taxonomy" id="262757"/>
    <lineage>
        <taxon>Eukaryota</taxon>
        <taxon>Viridiplantae</taxon>
        <taxon>Streptophyta</taxon>
        <taxon>Embryophyta</taxon>
        <taxon>Tracheophyta</taxon>
        <taxon>Spermatophyta</taxon>
        <taxon>Magnoliopsida</taxon>
        <taxon>eudicotyledons</taxon>
        <taxon>Gunneridae</taxon>
        <taxon>Pentapetalae</taxon>
        <taxon>rosids</taxon>
        <taxon>fabids</taxon>
        <taxon>Fagales</taxon>
        <taxon>Myricaceae</taxon>
        <taxon>Morella</taxon>
    </lineage>
</organism>
<keyword evidence="2" id="KW-0067">ATP-binding</keyword>
<keyword evidence="3" id="KW-0418">Kinase</keyword>
<reference evidence="3 4" key="1">
    <citation type="journal article" date="2019" name="Plant Biotechnol. J.">
        <title>The red bayberry genome and genetic basis of sex determination.</title>
        <authorList>
            <person name="Jia H.M."/>
            <person name="Jia H.J."/>
            <person name="Cai Q.L."/>
            <person name="Wang Y."/>
            <person name="Zhao H.B."/>
            <person name="Yang W.F."/>
            <person name="Wang G.Y."/>
            <person name="Li Y.H."/>
            <person name="Zhan D.L."/>
            <person name="Shen Y.T."/>
            <person name="Niu Q.F."/>
            <person name="Chang L."/>
            <person name="Qiu J."/>
            <person name="Zhao L."/>
            <person name="Xie H.B."/>
            <person name="Fu W.Y."/>
            <person name="Jin J."/>
            <person name="Li X.W."/>
            <person name="Jiao Y."/>
            <person name="Zhou C.C."/>
            <person name="Tu T."/>
            <person name="Chai C.Y."/>
            <person name="Gao J.L."/>
            <person name="Fan L.J."/>
            <person name="van de Weg E."/>
            <person name="Wang J.Y."/>
            <person name="Gao Z.S."/>
        </authorList>
    </citation>
    <scope>NUCLEOTIDE SEQUENCE [LARGE SCALE GENOMIC DNA]</scope>
    <source>
        <tissue evidence="3">Leaves</tissue>
    </source>
</reference>
<dbReference type="GO" id="GO:0005524">
    <property type="term" value="F:ATP binding"/>
    <property type="evidence" value="ECO:0007669"/>
    <property type="project" value="UniProtKB-UniRule"/>
</dbReference>
<comment type="caution">
    <text evidence="3">The sequence shown here is derived from an EMBL/GenBank/DDBJ whole genome shotgun (WGS) entry which is preliminary data.</text>
</comment>
<proteinExistence type="inferred from homology"/>
<dbReference type="Gene3D" id="3.30.200.20">
    <property type="entry name" value="Phosphorylase Kinase, domain 1"/>
    <property type="match status" value="1"/>
</dbReference>
<dbReference type="GO" id="GO:0043539">
    <property type="term" value="F:protein serine/threonine kinase activator activity"/>
    <property type="evidence" value="ECO:0007669"/>
    <property type="project" value="InterPro"/>
</dbReference>
<evidence type="ECO:0000256" key="2">
    <source>
        <dbReference type="PROSITE-ProRule" id="PRU10141"/>
    </source>
</evidence>
<comment type="similarity">
    <text evidence="1">Belongs to the protein kinase superfamily. STE Ser/Thr protein kinase family. STE20 subfamily.</text>
</comment>
<keyword evidence="2" id="KW-0547">Nucleotide-binding</keyword>
<feature type="binding site" evidence="2">
    <location>
        <position position="42"/>
    </location>
    <ligand>
        <name>ATP</name>
        <dbReference type="ChEBI" id="CHEBI:30616"/>
    </ligand>
</feature>
<dbReference type="InterPro" id="IPR017441">
    <property type="entry name" value="Protein_kinase_ATP_BS"/>
</dbReference>
<evidence type="ECO:0000313" key="4">
    <source>
        <dbReference type="Proteomes" id="UP000516437"/>
    </source>
</evidence>
<dbReference type="AlphaFoldDB" id="A0A6A1VNR2"/>
<keyword evidence="3" id="KW-0808">Transferase</keyword>
<dbReference type="GO" id="GO:0016301">
    <property type="term" value="F:kinase activity"/>
    <property type="evidence" value="ECO:0007669"/>
    <property type="project" value="UniProtKB-KW"/>
</dbReference>
<evidence type="ECO:0000313" key="3">
    <source>
        <dbReference type="EMBL" id="KAB1214464.1"/>
    </source>
</evidence>
<dbReference type="PANTHER" id="PTHR48014:SF24">
    <property type="entry name" value="PROTEIN KINASE SUPERFAMILY PROTEIN"/>
    <property type="match status" value="1"/>
</dbReference>
<evidence type="ECO:0000256" key="1">
    <source>
        <dbReference type="ARBA" id="ARBA00008874"/>
    </source>
</evidence>
<dbReference type="InterPro" id="IPR011009">
    <property type="entry name" value="Kinase-like_dom_sf"/>
</dbReference>
<keyword evidence="4" id="KW-1185">Reference proteome</keyword>
<protein>
    <submittedName>
        <fullName evidence="3">Serine/threonine-protein kinase fray2</fullName>
    </submittedName>
</protein>
<dbReference type="EMBL" id="RXIC02000023">
    <property type="protein sequence ID" value="KAB1214464.1"/>
    <property type="molecule type" value="Genomic_DNA"/>
</dbReference>
<dbReference type="OrthoDB" id="8693905at2759"/>
<accession>A0A6A1VNR2</accession>
<dbReference type="Proteomes" id="UP000516437">
    <property type="component" value="Chromosome 5"/>
</dbReference>
<dbReference type="PANTHER" id="PTHR48014">
    <property type="entry name" value="SERINE/THREONINE-PROTEIN KINASE FRAY2"/>
    <property type="match status" value="1"/>
</dbReference>
<dbReference type="PROSITE" id="PS00107">
    <property type="entry name" value="PROTEIN_KINASE_ATP"/>
    <property type="match status" value="1"/>
</dbReference>
<dbReference type="InterPro" id="IPR047173">
    <property type="entry name" value="STRAD_A/B-like"/>
</dbReference>
<sequence length="73" mass="8397">MEKKKYPIGQEHYTLFEEVGQGVSASVHRALCKPFNEIVAIKILDLERSSCDLRMREASFIDVKYLVVRLPLS</sequence>
<dbReference type="SUPFAM" id="SSF56112">
    <property type="entry name" value="Protein kinase-like (PK-like)"/>
    <property type="match status" value="1"/>
</dbReference>
<name>A0A6A1VNR2_9ROSI</name>